<keyword evidence="1" id="KW-0067">ATP-binding</keyword>
<organism evidence="1">
    <name type="scientific">human gut metagenome</name>
    <dbReference type="NCBI Taxonomy" id="408170"/>
    <lineage>
        <taxon>unclassified sequences</taxon>
        <taxon>metagenomes</taxon>
        <taxon>organismal metagenomes</taxon>
    </lineage>
</organism>
<accession>K1RMJ9</accession>
<comment type="caution">
    <text evidence="1">The sequence shown here is derived from an EMBL/GenBank/DDBJ whole genome shotgun (WGS) entry which is preliminary data.</text>
</comment>
<feature type="non-terminal residue" evidence="1">
    <location>
        <position position="1"/>
    </location>
</feature>
<dbReference type="AlphaFoldDB" id="K1RMJ9"/>
<protein>
    <submittedName>
        <fullName evidence="1">Helicase</fullName>
    </submittedName>
</protein>
<gene>
    <name evidence="1" type="ORF">LEA_18188</name>
</gene>
<sequence length="155" mass="17263">KAFEDAVLSIKQADTSVKIGEFQGFPLAVTMNSPAMGGGVTATMQGKYPHIAKLIESFAHNLKRLEGTLYNVDRNIDEVNASLSKLRVDFTEAQKIVAEPFSQEQELANKESRLKTLTEELNQAAIEAKKNAKPKEKTCYFERAKLKKEAMKISK</sequence>
<dbReference type="EMBL" id="AJWY01012470">
    <property type="protein sequence ID" value="EKC49847.1"/>
    <property type="molecule type" value="Genomic_DNA"/>
</dbReference>
<evidence type="ECO:0000313" key="1">
    <source>
        <dbReference type="EMBL" id="EKC49847.1"/>
    </source>
</evidence>
<dbReference type="GO" id="GO:0004386">
    <property type="term" value="F:helicase activity"/>
    <property type="evidence" value="ECO:0007669"/>
    <property type="project" value="UniProtKB-KW"/>
</dbReference>
<name>K1RMJ9_9ZZZZ</name>
<reference evidence="1" key="1">
    <citation type="journal article" date="2013" name="Environ. Microbiol.">
        <title>Microbiota from the distal guts of lean and obese adolescents exhibit partial functional redundancy besides clear differences in community structure.</title>
        <authorList>
            <person name="Ferrer M."/>
            <person name="Ruiz A."/>
            <person name="Lanza F."/>
            <person name="Haange S.B."/>
            <person name="Oberbach A."/>
            <person name="Till H."/>
            <person name="Bargiela R."/>
            <person name="Campoy C."/>
            <person name="Segura M.T."/>
            <person name="Richter M."/>
            <person name="von Bergen M."/>
            <person name="Seifert J."/>
            <person name="Suarez A."/>
        </authorList>
    </citation>
    <scope>NUCLEOTIDE SEQUENCE</scope>
</reference>
<keyword evidence="1" id="KW-0547">Nucleotide-binding</keyword>
<keyword evidence="1" id="KW-0378">Hydrolase</keyword>
<proteinExistence type="predicted"/>
<keyword evidence="1" id="KW-0347">Helicase</keyword>
<dbReference type="Gene3D" id="3.90.20.10">
    <property type="match status" value="1"/>
</dbReference>